<dbReference type="AlphaFoldDB" id="A0A0A0EQX0"/>
<dbReference type="GO" id="GO:0005886">
    <property type="term" value="C:plasma membrane"/>
    <property type="evidence" value="ECO:0007669"/>
    <property type="project" value="UniProtKB-SubCell"/>
</dbReference>
<keyword evidence="2" id="KW-1003">Cell membrane</keyword>
<feature type="transmembrane region" description="Helical" evidence="6">
    <location>
        <begin position="225"/>
        <end position="244"/>
    </location>
</feature>
<dbReference type="eggNOG" id="COG2244">
    <property type="taxonomic scope" value="Bacteria"/>
</dbReference>
<dbReference type="InterPro" id="IPR002797">
    <property type="entry name" value="Polysacc_synth"/>
</dbReference>
<dbReference type="Pfam" id="PF01943">
    <property type="entry name" value="Polysacc_synt"/>
    <property type="match status" value="1"/>
</dbReference>
<evidence type="ECO:0000313" key="8">
    <source>
        <dbReference type="Proteomes" id="UP000030017"/>
    </source>
</evidence>
<feature type="transmembrane region" description="Helical" evidence="6">
    <location>
        <begin position="161"/>
        <end position="178"/>
    </location>
</feature>
<evidence type="ECO:0000256" key="1">
    <source>
        <dbReference type="ARBA" id="ARBA00004651"/>
    </source>
</evidence>
<feature type="transmembrane region" description="Helical" evidence="6">
    <location>
        <begin position="307"/>
        <end position="333"/>
    </location>
</feature>
<reference evidence="7 8" key="1">
    <citation type="submission" date="2013-08" db="EMBL/GenBank/DDBJ databases">
        <title>Genome sequencing of Lysobacter.</title>
        <authorList>
            <person name="Zhang S."/>
            <person name="Wang G."/>
        </authorList>
    </citation>
    <scope>NUCLEOTIDE SEQUENCE [LARGE SCALE GENOMIC DNA]</scope>
    <source>
        <strain evidence="7 8">Ko07</strain>
    </source>
</reference>
<comment type="caution">
    <text evidence="7">The sequence shown here is derived from an EMBL/GenBank/DDBJ whole genome shotgun (WGS) entry which is preliminary data.</text>
</comment>
<evidence type="ECO:0000256" key="4">
    <source>
        <dbReference type="ARBA" id="ARBA00022989"/>
    </source>
</evidence>
<dbReference type="STRING" id="1122185.N792_03730"/>
<feature type="transmembrane region" description="Helical" evidence="6">
    <location>
        <begin position="432"/>
        <end position="450"/>
    </location>
</feature>
<name>A0A0A0EQX0_9GAMM</name>
<proteinExistence type="predicted"/>
<sequence>MNAMTATHVKAPGIATHYLRYSAGSLLVIVAGLISFPILTRLLDNTQYGILGYVDTWVVMAVSVGKLGAQHALLRLYPHGGDASRMVAFSTNLFYVPLAISLTLWLVVAVVLAGLNWVAGLHHSPMFWLALFLVPMLVSASMVEMVLRATENSRLVMFTRIAWRWLELVLVLGCVLLIQHSALAAYGGRFLASVLAFGFFYVRWTRRNMSFSRAAVDLSVLRQGMAYGLPLVANELAMVALVSVDRLMLKEILGDYASVGIYTIGASLAMQVNVFLGITMFEAFSPMANRLFDTAGAEAVRALKSRVLLVMTYAATGIAVLLWCLGTDLIIALSGPDKAASGPVFAMMGIVYALQPVLLVAGYGLLLEKRSLKVLSLMCGALLINVVGNLLWIPAYGVMGAVYATVLSSATLSVAHCIFVQRSLLQLPRLRTVVIALAVAGVAALISVGGDRLGLAPGWPRLFALGPAMAGVYVVLVLLLDGGLRSLLMEWRRDRGRRAASVA</sequence>
<dbReference type="InterPro" id="IPR050833">
    <property type="entry name" value="Poly_Biosynth_Transport"/>
</dbReference>
<evidence type="ECO:0000313" key="7">
    <source>
        <dbReference type="EMBL" id="KGM52625.1"/>
    </source>
</evidence>
<feature type="transmembrane region" description="Helical" evidence="6">
    <location>
        <begin position="127"/>
        <end position="149"/>
    </location>
</feature>
<dbReference type="PANTHER" id="PTHR30250">
    <property type="entry name" value="PST FAMILY PREDICTED COLANIC ACID TRANSPORTER"/>
    <property type="match status" value="1"/>
</dbReference>
<feature type="transmembrane region" description="Helical" evidence="6">
    <location>
        <begin position="184"/>
        <end position="204"/>
    </location>
</feature>
<feature type="transmembrane region" description="Helical" evidence="6">
    <location>
        <begin position="401"/>
        <end position="420"/>
    </location>
</feature>
<dbReference type="PANTHER" id="PTHR30250:SF11">
    <property type="entry name" value="O-ANTIGEN TRANSPORTER-RELATED"/>
    <property type="match status" value="1"/>
</dbReference>
<keyword evidence="5 6" id="KW-0472">Membrane</keyword>
<dbReference type="Proteomes" id="UP000030017">
    <property type="component" value="Unassembled WGS sequence"/>
</dbReference>
<comment type="subcellular location">
    <subcellularLocation>
        <location evidence="1">Cell membrane</location>
        <topology evidence="1">Multi-pass membrane protein</topology>
    </subcellularLocation>
</comment>
<keyword evidence="8" id="KW-1185">Reference proteome</keyword>
<feature type="transmembrane region" description="Helical" evidence="6">
    <location>
        <begin position="345"/>
        <end position="367"/>
    </location>
</feature>
<feature type="transmembrane region" description="Helical" evidence="6">
    <location>
        <begin position="256"/>
        <end position="281"/>
    </location>
</feature>
<gene>
    <name evidence="7" type="ORF">N792_03730</name>
</gene>
<feature type="transmembrane region" description="Helical" evidence="6">
    <location>
        <begin position="462"/>
        <end position="488"/>
    </location>
</feature>
<keyword evidence="3 6" id="KW-0812">Transmembrane</keyword>
<accession>A0A0A0EQX0</accession>
<evidence type="ECO:0000256" key="6">
    <source>
        <dbReference type="SAM" id="Phobius"/>
    </source>
</evidence>
<protein>
    <submittedName>
        <fullName evidence="7">Uncharacterized protein</fullName>
    </submittedName>
</protein>
<evidence type="ECO:0000256" key="5">
    <source>
        <dbReference type="ARBA" id="ARBA00023136"/>
    </source>
</evidence>
<feature type="transmembrane region" description="Helical" evidence="6">
    <location>
        <begin position="21"/>
        <end position="38"/>
    </location>
</feature>
<evidence type="ECO:0000256" key="2">
    <source>
        <dbReference type="ARBA" id="ARBA00022475"/>
    </source>
</evidence>
<feature type="transmembrane region" description="Helical" evidence="6">
    <location>
        <begin position="50"/>
        <end position="69"/>
    </location>
</feature>
<keyword evidence="4 6" id="KW-1133">Transmembrane helix</keyword>
<evidence type="ECO:0000256" key="3">
    <source>
        <dbReference type="ARBA" id="ARBA00022692"/>
    </source>
</evidence>
<organism evidence="7 8">
    <name type="scientific">Lysobacter concretionis Ko07 = DSM 16239</name>
    <dbReference type="NCBI Taxonomy" id="1122185"/>
    <lineage>
        <taxon>Bacteria</taxon>
        <taxon>Pseudomonadati</taxon>
        <taxon>Pseudomonadota</taxon>
        <taxon>Gammaproteobacteria</taxon>
        <taxon>Lysobacterales</taxon>
        <taxon>Lysobacteraceae</taxon>
        <taxon>Novilysobacter</taxon>
    </lineage>
</organism>
<feature type="transmembrane region" description="Helical" evidence="6">
    <location>
        <begin position="93"/>
        <end position="115"/>
    </location>
</feature>
<feature type="transmembrane region" description="Helical" evidence="6">
    <location>
        <begin position="374"/>
        <end position="395"/>
    </location>
</feature>
<dbReference type="EMBL" id="AVPS01000002">
    <property type="protein sequence ID" value="KGM52625.1"/>
    <property type="molecule type" value="Genomic_DNA"/>
</dbReference>